<dbReference type="PROSITE" id="PS51379">
    <property type="entry name" value="4FE4S_FER_2"/>
    <property type="match status" value="2"/>
</dbReference>
<dbReference type="Gene3D" id="3.30.70.20">
    <property type="match status" value="1"/>
</dbReference>
<protein>
    <submittedName>
        <fullName evidence="6">4Fe-4S ferredoxin</fullName>
    </submittedName>
</protein>
<sequence length="90" mass="10219">MGFGDIPREKIPWHPSIDYEKCTSCQECYNFCKNEVFVWDEASNRPVVENLHNCVLGCSACVNLCSGEAISFMSLAELRETIRRLRAQAS</sequence>
<keyword evidence="1" id="KW-0004">4Fe-4S</keyword>
<name>A0A532V165_UNCT6</name>
<dbReference type="InterPro" id="IPR050572">
    <property type="entry name" value="Fe-S_Ferredoxin"/>
</dbReference>
<dbReference type="Pfam" id="PF00037">
    <property type="entry name" value="Fer4"/>
    <property type="match status" value="1"/>
</dbReference>
<evidence type="ECO:0000256" key="4">
    <source>
        <dbReference type="ARBA" id="ARBA00023014"/>
    </source>
</evidence>
<evidence type="ECO:0000256" key="2">
    <source>
        <dbReference type="ARBA" id="ARBA00022723"/>
    </source>
</evidence>
<keyword evidence="3" id="KW-0408">Iron</keyword>
<evidence type="ECO:0000256" key="1">
    <source>
        <dbReference type="ARBA" id="ARBA00022485"/>
    </source>
</evidence>
<evidence type="ECO:0000313" key="7">
    <source>
        <dbReference type="Proteomes" id="UP000317778"/>
    </source>
</evidence>
<dbReference type="PANTHER" id="PTHR43687:SF2">
    <property type="entry name" value="FERREDOXIN 3"/>
    <property type="match status" value="1"/>
</dbReference>
<dbReference type="GO" id="GO:0046872">
    <property type="term" value="F:metal ion binding"/>
    <property type="evidence" value="ECO:0007669"/>
    <property type="project" value="UniProtKB-KW"/>
</dbReference>
<dbReference type="EMBL" id="NJBO01000016">
    <property type="protein sequence ID" value="TKJ40908.1"/>
    <property type="molecule type" value="Genomic_DNA"/>
</dbReference>
<dbReference type="AlphaFoldDB" id="A0A532V165"/>
<dbReference type="PANTHER" id="PTHR43687">
    <property type="entry name" value="ADENYLYLSULFATE REDUCTASE, BETA SUBUNIT"/>
    <property type="match status" value="1"/>
</dbReference>
<comment type="caution">
    <text evidence="6">The sequence shown here is derived from an EMBL/GenBank/DDBJ whole genome shotgun (WGS) entry which is preliminary data.</text>
</comment>
<proteinExistence type="predicted"/>
<dbReference type="SUPFAM" id="SSF54862">
    <property type="entry name" value="4Fe-4S ferredoxins"/>
    <property type="match status" value="1"/>
</dbReference>
<evidence type="ECO:0000313" key="6">
    <source>
        <dbReference type="EMBL" id="TKJ40908.1"/>
    </source>
</evidence>
<accession>A0A532V165</accession>
<keyword evidence="2" id="KW-0479">Metal-binding</keyword>
<gene>
    <name evidence="6" type="ORF">CEE36_09195</name>
</gene>
<evidence type="ECO:0000256" key="3">
    <source>
        <dbReference type="ARBA" id="ARBA00023004"/>
    </source>
</evidence>
<feature type="domain" description="4Fe-4S ferredoxin-type" evidence="5">
    <location>
        <begin position="44"/>
        <end position="75"/>
    </location>
</feature>
<evidence type="ECO:0000259" key="5">
    <source>
        <dbReference type="PROSITE" id="PS51379"/>
    </source>
</evidence>
<dbReference type="GO" id="GO:0051539">
    <property type="term" value="F:4 iron, 4 sulfur cluster binding"/>
    <property type="evidence" value="ECO:0007669"/>
    <property type="project" value="UniProtKB-KW"/>
</dbReference>
<organism evidence="6 7">
    <name type="scientific">candidate division TA06 bacterium B3_TA06</name>
    <dbReference type="NCBI Taxonomy" id="2012487"/>
    <lineage>
        <taxon>Bacteria</taxon>
        <taxon>Bacteria division TA06</taxon>
    </lineage>
</organism>
<keyword evidence="4" id="KW-0411">Iron-sulfur</keyword>
<feature type="domain" description="4Fe-4S ferredoxin-type" evidence="5">
    <location>
        <begin position="13"/>
        <end position="42"/>
    </location>
</feature>
<reference evidence="6 7" key="1">
    <citation type="submission" date="2017-06" db="EMBL/GenBank/DDBJ databases">
        <title>Novel microbial phyla capable of carbon fixation and sulfur reduction in deep-sea sediments.</title>
        <authorList>
            <person name="Huang J."/>
            <person name="Baker B."/>
            <person name="Wang Y."/>
        </authorList>
    </citation>
    <scope>NUCLEOTIDE SEQUENCE [LARGE SCALE GENOMIC DNA]</scope>
    <source>
        <strain evidence="6">B3_TA06</strain>
    </source>
</reference>
<dbReference type="InterPro" id="IPR017896">
    <property type="entry name" value="4Fe4S_Fe-S-bd"/>
</dbReference>
<dbReference type="Proteomes" id="UP000317778">
    <property type="component" value="Unassembled WGS sequence"/>
</dbReference>